<comment type="caution">
    <text evidence="1">The sequence shown here is derived from an EMBL/GenBank/DDBJ whole genome shotgun (WGS) entry which is preliminary data.</text>
</comment>
<gene>
    <name evidence="1" type="ORF">CRENBAI_011301</name>
</gene>
<dbReference type="Proteomes" id="UP001311232">
    <property type="component" value="Unassembled WGS sequence"/>
</dbReference>
<dbReference type="AlphaFoldDB" id="A0AAV9QLQ3"/>
<organism evidence="1 2">
    <name type="scientific">Crenichthys baileyi</name>
    <name type="common">White River springfish</name>
    <dbReference type="NCBI Taxonomy" id="28760"/>
    <lineage>
        <taxon>Eukaryota</taxon>
        <taxon>Metazoa</taxon>
        <taxon>Chordata</taxon>
        <taxon>Craniata</taxon>
        <taxon>Vertebrata</taxon>
        <taxon>Euteleostomi</taxon>
        <taxon>Actinopterygii</taxon>
        <taxon>Neopterygii</taxon>
        <taxon>Teleostei</taxon>
        <taxon>Neoteleostei</taxon>
        <taxon>Acanthomorphata</taxon>
        <taxon>Ovalentaria</taxon>
        <taxon>Atherinomorphae</taxon>
        <taxon>Cyprinodontiformes</taxon>
        <taxon>Goodeidae</taxon>
        <taxon>Crenichthys</taxon>
    </lineage>
</organism>
<evidence type="ECO:0000313" key="2">
    <source>
        <dbReference type="Proteomes" id="UP001311232"/>
    </source>
</evidence>
<sequence>MLLAQNDARRRKATNQVTDKPFHYAAVIIISETCPQNQRRSGLCRAIRTDEDQHHSEKLFGPVRRKQNKPSFNTSVTPASWCFQGRCFIKAPADQRRKKVSFCTENPFPCILLLKLMVEEINLPCL</sequence>
<reference evidence="1 2" key="1">
    <citation type="submission" date="2021-06" db="EMBL/GenBank/DDBJ databases">
        <authorList>
            <person name="Palmer J.M."/>
        </authorList>
    </citation>
    <scope>NUCLEOTIDE SEQUENCE [LARGE SCALE GENOMIC DNA]</scope>
    <source>
        <strain evidence="1 2">MEX-2019</strain>
        <tissue evidence="1">Muscle</tissue>
    </source>
</reference>
<protein>
    <submittedName>
        <fullName evidence="1">Uncharacterized protein</fullName>
    </submittedName>
</protein>
<name>A0AAV9QLQ3_9TELE</name>
<evidence type="ECO:0000313" key="1">
    <source>
        <dbReference type="EMBL" id="KAK5598433.1"/>
    </source>
</evidence>
<keyword evidence="2" id="KW-1185">Reference proteome</keyword>
<accession>A0AAV9QLQ3</accession>
<dbReference type="EMBL" id="JAHHUM010003097">
    <property type="protein sequence ID" value="KAK5598433.1"/>
    <property type="molecule type" value="Genomic_DNA"/>
</dbReference>
<proteinExistence type="predicted"/>